<dbReference type="Proteomes" id="UP001597145">
    <property type="component" value="Unassembled WGS sequence"/>
</dbReference>
<accession>A0ABW4FGE6</accession>
<sequence>MPLIIGGGVVVVALAVVGVLGFVTPGFFMSRVFDRAAVEQGVAQVLTQDYGIANVGGVACAEGIPVRAGSSFECDASIDGQPVRVPIQITTDQGNYEVGRPA</sequence>
<dbReference type="InterPro" id="IPR025637">
    <property type="entry name" value="DUF4333"/>
</dbReference>
<proteinExistence type="predicted"/>
<evidence type="ECO:0000313" key="2">
    <source>
        <dbReference type="EMBL" id="MFD1529295.1"/>
    </source>
</evidence>
<name>A0ABW4FGE6_9PSEU</name>
<keyword evidence="3" id="KW-1185">Reference proteome</keyword>
<dbReference type="Pfam" id="PF14230">
    <property type="entry name" value="DUF4333"/>
    <property type="match status" value="1"/>
</dbReference>
<comment type="caution">
    <text evidence="2">The sequence shown here is derived from an EMBL/GenBank/DDBJ whole genome shotgun (WGS) entry which is preliminary data.</text>
</comment>
<dbReference type="EMBL" id="JBHUCP010000004">
    <property type="protein sequence ID" value="MFD1529295.1"/>
    <property type="molecule type" value="Genomic_DNA"/>
</dbReference>
<gene>
    <name evidence="2" type="ORF">ACFSCY_07555</name>
</gene>
<protein>
    <submittedName>
        <fullName evidence="2">DUF4333 domain-containing protein</fullName>
    </submittedName>
</protein>
<organism evidence="2 3">
    <name type="scientific">Pseudonocardia aurantiaca</name>
    <dbReference type="NCBI Taxonomy" id="75290"/>
    <lineage>
        <taxon>Bacteria</taxon>
        <taxon>Bacillati</taxon>
        <taxon>Actinomycetota</taxon>
        <taxon>Actinomycetes</taxon>
        <taxon>Pseudonocardiales</taxon>
        <taxon>Pseudonocardiaceae</taxon>
        <taxon>Pseudonocardia</taxon>
    </lineage>
</organism>
<reference evidence="3" key="1">
    <citation type="journal article" date="2019" name="Int. J. Syst. Evol. Microbiol.">
        <title>The Global Catalogue of Microorganisms (GCM) 10K type strain sequencing project: providing services to taxonomists for standard genome sequencing and annotation.</title>
        <authorList>
            <consortium name="The Broad Institute Genomics Platform"/>
            <consortium name="The Broad Institute Genome Sequencing Center for Infectious Disease"/>
            <person name="Wu L."/>
            <person name="Ma J."/>
        </authorList>
    </citation>
    <scope>NUCLEOTIDE SEQUENCE [LARGE SCALE GENOMIC DNA]</scope>
    <source>
        <strain evidence="3">JCM 12165</strain>
    </source>
</reference>
<dbReference type="RefSeq" id="WP_343975533.1">
    <property type="nucleotide sequence ID" value="NZ_BAAAJG010000008.1"/>
</dbReference>
<evidence type="ECO:0000259" key="1">
    <source>
        <dbReference type="Pfam" id="PF14230"/>
    </source>
</evidence>
<evidence type="ECO:0000313" key="3">
    <source>
        <dbReference type="Proteomes" id="UP001597145"/>
    </source>
</evidence>
<feature type="domain" description="DUF4333" evidence="1">
    <location>
        <begin position="17"/>
        <end position="94"/>
    </location>
</feature>